<protein>
    <submittedName>
        <fullName evidence="1">Uncharacterized protein</fullName>
    </submittedName>
</protein>
<keyword evidence="2" id="KW-1185">Reference proteome</keyword>
<evidence type="ECO:0000313" key="1">
    <source>
        <dbReference type="EMBL" id="CCI45293.1"/>
    </source>
</evidence>
<organism evidence="1 2">
    <name type="scientific">Albugo candida</name>
    <dbReference type="NCBI Taxonomy" id="65357"/>
    <lineage>
        <taxon>Eukaryota</taxon>
        <taxon>Sar</taxon>
        <taxon>Stramenopiles</taxon>
        <taxon>Oomycota</taxon>
        <taxon>Peronosporomycetes</taxon>
        <taxon>Albuginales</taxon>
        <taxon>Albuginaceae</taxon>
        <taxon>Albugo</taxon>
    </lineage>
</organism>
<dbReference type="Proteomes" id="UP000053237">
    <property type="component" value="Unassembled WGS sequence"/>
</dbReference>
<name>A0A024GFI7_9STRA</name>
<dbReference type="AlphaFoldDB" id="A0A024GFI7"/>
<proteinExistence type="predicted"/>
<dbReference type="EMBL" id="CAIX01000094">
    <property type="protein sequence ID" value="CCI45293.1"/>
    <property type="molecule type" value="Genomic_DNA"/>
</dbReference>
<sequence>MIIITFSVTLTLSIIQNYSYEAMSRNLLISALVAYTVVSKATANWFDESKFRQATLAKENESCLENDGVKRYCERQDLVCSENSHMCEARKNWGIPLKDISHSTGPYQSCSIDSLSTKLPTICLSEFGNPVQL</sequence>
<evidence type="ECO:0000313" key="2">
    <source>
        <dbReference type="Proteomes" id="UP000053237"/>
    </source>
</evidence>
<comment type="caution">
    <text evidence="1">The sequence shown here is derived from an EMBL/GenBank/DDBJ whole genome shotgun (WGS) entry which is preliminary data.</text>
</comment>
<accession>A0A024GFI7</accession>
<reference evidence="1 2" key="1">
    <citation type="submission" date="2012-05" db="EMBL/GenBank/DDBJ databases">
        <title>Recombination and specialization in a pathogen metapopulation.</title>
        <authorList>
            <person name="Gardiner A."/>
            <person name="Kemen E."/>
            <person name="Schultz-Larsen T."/>
            <person name="MacLean D."/>
            <person name="Van Oosterhout C."/>
            <person name="Jones J.D.G."/>
        </authorList>
    </citation>
    <scope>NUCLEOTIDE SEQUENCE [LARGE SCALE GENOMIC DNA]</scope>
    <source>
        <strain evidence="1 2">Ac Nc2</strain>
    </source>
</reference>
<gene>
    <name evidence="1" type="ORF">BN9_061660</name>
</gene>
<dbReference type="InParanoid" id="A0A024GFI7"/>